<reference evidence="2 3" key="1">
    <citation type="submission" date="2019-04" db="EMBL/GenBank/DDBJ databases">
        <title>Friends and foes A comparative genomics studyof 23 Aspergillus species from section Flavi.</title>
        <authorList>
            <consortium name="DOE Joint Genome Institute"/>
            <person name="Kjaerbolling I."/>
            <person name="Vesth T."/>
            <person name="Frisvad J.C."/>
            <person name="Nybo J.L."/>
            <person name="Theobald S."/>
            <person name="Kildgaard S."/>
            <person name="Isbrandt T."/>
            <person name="Kuo A."/>
            <person name="Sato A."/>
            <person name="Lyhne E.K."/>
            <person name="Kogle M.E."/>
            <person name="Wiebenga A."/>
            <person name="Kun R.S."/>
            <person name="Lubbers R.J."/>
            <person name="Makela M.R."/>
            <person name="Barry K."/>
            <person name="Chovatia M."/>
            <person name="Clum A."/>
            <person name="Daum C."/>
            <person name="Haridas S."/>
            <person name="He G."/>
            <person name="LaButti K."/>
            <person name="Lipzen A."/>
            <person name="Mondo S."/>
            <person name="Riley R."/>
            <person name="Salamov A."/>
            <person name="Simmons B.A."/>
            <person name="Magnuson J.K."/>
            <person name="Henrissat B."/>
            <person name="Mortensen U.H."/>
            <person name="Larsen T.O."/>
            <person name="Devries R.P."/>
            <person name="Grigoriev I.V."/>
            <person name="Machida M."/>
            <person name="Baker S.E."/>
            <person name="Andersen M.R."/>
        </authorList>
    </citation>
    <scope>NUCLEOTIDE SEQUENCE [LARGE SCALE GENOMIC DNA]</scope>
    <source>
        <strain evidence="2 3">IBT 29228</strain>
    </source>
</reference>
<keyword evidence="1" id="KW-1133">Transmembrane helix</keyword>
<evidence type="ECO:0000313" key="2">
    <source>
        <dbReference type="EMBL" id="KAE8383584.1"/>
    </source>
</evidence>
<sequence length="61" mass="6941">MISLEIYPTLLMYFLISQFPSVFIIIVPVNPPPPLCVELWIMGLVPVTFNYGLSCTFSYVL</sequence>
<proteinExistence type="predicted"/>
<keyword evidence="3" id="KW-1185">Reference proteome</keyword>
<organism evidence="2 3">
    <name type="scientific">Aspergillus bertholletiae</name>
    <dbReference type="NCBI Taxonomy" id="1226010"/>
    <lineage>
        <taxon>Eukaryota</taxon>
        <taxon>Fungi</taxon>
        <taxon>Dikarya</taxon>
        <taxon>Ascomycota</taxon>
        <taxon>Pezizomycotina</taxon>
        <taxon>Eurotiomycetes</taxon>
        <taxon>Eurotiomycetidae</taxon>
        <taxon>Eurotiales</taxon>
        <taxon>Aspergillaceae</taxon>
        <taxon>Aspergillus</taxon>
        <taxon>Aspergillus subgen. Circumdati</taxon>
    </lineage>
</organism>
<evidence type="ECO:0000256" key="1">
    <source>
        <dbReference type="SAM" id="Phobius"/>
    </source>
</evidence>
<feature type="non-terminal residue" evidence="2">
    <location>
        <position position="61"/>
    </location>
</feature>
<keyword evidence="1" id="KW-0812">Transmembrane</keyword>
<evidence type="ECO:0000313" key="3">
    <source>
        <dbReference type="Proteomes" id="UP000326198"/>
    </source>
</evidence>
<dbReference type="Proteomes" id="UP000326198">
    <property type="component" value="Unassembled WGS sequence"/>
</dbReference>
<dbReference type="AlphaFoldDB" id="A0A5N7BP30"/>
<protein>
    <submittedName>
        <fullName evidence="2">Uncharacterized protein</fullName>
    </submittedName>
</protein>
<feature type="transmembrane region" description="Helical" evidence="1">
    <location>
        <begin position="39"/>
        <end position="60"/>
    </location>
</feature>
<dbReference type="OrthoDB" id="19394at2759"/>
<dbReference type="EMBL" id="ML736154">
    <property type="protein sequence ID" value="KAE8383584.1"/>
    <property type="molecule type" value="Genomic_DNA"/>
</dbReference>
<feature type="transmembrane region" description="Helical" evidence="1">
    <location>
        <begin position="6"/>
        <end position="27"/>
    </location>
</feature>
<keyword evidence="1" id="KW-0472">Membrane</keyword>
<accession>A0A5N7BP30</accession>
<gene>
    <name evidence="2" type="ORF">BDV26DRAFT_251259</name>
</gene>
<name>A0A5N7BP30_9EURO</name>